<dbReference type="EMBL" id="FVGW01000015">
    <property type="protein sequence ID" value="SKM81534.1"/>
    <property type="molecule type" value="Genomic_DNA"/>
</dbReference>
<name>A0A1T8TM04_9MYCO</name>
<dbReference type="InterPro" id="IPR036412">
    <property type="entry name" value="HAD-like_sf"/>
</dbReference>
<dbReference type="RefSeq" id="WP_016888097.1">
    <property type="nucleotide sequence ID" value="NZ_FVGW01000015.1"/>
</dbReference>
<dbReference type="Gene3D" id="3.40.50.1000">
    <property type="entry name" value="HAD superfamily/HAD-like"/>
    <property type="match status" value="1"/>
</dbReference>
<feature type="domain" description="Polynucleotide kinase PNKP phosphatase" evidence="1">
    <location>
        <begin position="6"/>
        <end position="144"/>
    </location>
</feature>
<dbReference type="InterPro" id="IPR023214">
    <property type="entry name" value="HAD_sf"/>
</dbReference>
<evidence type="ECO:0000313" key="2">
    <source>
        <dbReference type="EMBL" id="SKM81534.1"/>
    </source>
</evidence>
<evidence type="ECO:0000259" key="1">
    <source>
        <dbReference type="Pfam" id="PF25109"/>
    </source>
</evidence>
<reference evidence="2 3" key="1">
    <citation type="submission" date="2016-11" db="EMBL/GenBank/DDBJ databases">
        <authorList>
            <consortium name="Pathogen Informatics"/>
        </authorList>
    </citation>
    <scope>NUCLEOTIDE SEQUENCE [LARGE SCALE GENOMIC DNA]</scope>
    <source>
        <strain evidence="2 3">911</strain>
    </source>
</reference>
<organism evidence="2 3">
    <name type="scientific">Mycobacteroides abscessus subsp. massiliense</name>
    <dbReference type="NCBI Taxonomy" id="1962118"/>
    <lineage>
        <taxon>Bacteria</taxon>
        <taxon>Bacillati</taxon>
        <taxon>Actinomycetota</taxon>
        <taxon>Actinomycetes</taxon>
        <taxon>Mycobacteriales</taxon>
        <taxon>Mycobacteriaceae</taxon>
        <taxon>Mycobacteroides</taxon>
        <taxon>Mycobacteroides abscessus</taxon>
    </lineage>
</organism>
<dbReference type="SUPFAM" id="SSF56784">
    <property type="entry name" value="HAD-like"/>
    <property type="match status" value="1"/>
</dbReference>
<accession>A0A1T8TM04</accession>
<dbReference type="AlphaFoldDB" id="A0A1T8TM04"/>
<sequence length="151" mass="16726">MSAEGAAVIVDVDGTLCDVSAIRHLVMGKRKDFAAFHAAAADCPPHHAVLDEVRRHHSAGRTILVVTARMYQWEGSTRSWLNQHMPAPYLGPFMRGDSDLRPDVDVKRDIHRILTSDHGHRIVHCIDDNPAIVALWRELGIPTTVVPGWTG</sequence>
<dbReference type="InterPro" id="IPR056782">
    <property type="entry name" value="HAD_PNKP"/>
</dbReference>
<dbReference type="Pfam" id="PF25109">
    <property type="entry name" value="HAD_PNKP"/>
    <property type="match status" value="1"/>
</dbReference>
<protein>
    <recommendedName>
        <fullName evidence="1">Polynucleotide kinase PNKP phosphatase domain-containing protein</fullName>
    </recommendedName>
</protein>
<evidence type="ECO:0000313" key="3">
    <source>
        <dbReference type="Proteomes" id="UP000190074"/>
    </source>
</evidence>
<gene>
    <name evidence="2" type="ORF">SAMEA2259716_05176</name>
</gene>
<dbReference type="Proteomes" id="UP000190074">
    <property type="component" value="Unassembled WGS sequence"/>
</dbReference>
<proteinExistence type="predicted"/>